<dbReference type="OrthoDB" id="2906425at2759"/>
<feature type="region of interest" description="Disordered" evidence="1">
    <location>
        <begin position="1"/>
        <end position="22"/>
    </location>
</feature>
<dbReference type="PANTHER" id="PTHR21310:SF55">
    <property type="entry name" value="AMINOGLYCOSIDE PHOSPHOTRANSFERASE DOMAIN-CONTAINING PROTEIN"/>
    <property type="match status" value="1"/>
</dbReference>
<keyword evidence="4" id="KW-1185">Reference proteome</keyword>
<feature type="domain" description="Aminoglycoside phosphotransferase" evidence="2">
    <location>
        <begin position="93"/>
        <end position="297"/>
    </location>
</feature>
<accession>A0A9P8I896</accession>
<organism evidence="3 4">
    <name type="scientific">Glutinoglossum americanum</name>
    <dbReference type="NCBI Taxonomy" id="1670608"/>
    <lineage>
        <taxon>Eukaryota</taxon>
        <taxon>Fungi</taxon>
        <taxon>Dikarya</taxon>
        <taxon>Ascomycota</taxon>
        <taxon>Pezizomycotina</taxon>
        <taxon>Geoglossomycetes</taxon>
        <taxon>Geoglossales</taxon>
        <taxon>Geoglossaceae</taxon>
        <taxon>Glutinoglossum</taxon>
    </lineage>
</organism>
<dbReference type="SUPFAM" id="SSF56112">
    <property type="entry name" value="Protein kinase-like (PK-like)"/>
    <property type="match status" value="1"/>
</dbReference>
<proteinExistence type="predicted"/>
<protein>
    <recommendedName>
        <fullName evidence="2">Aminoglycoside phosphotransferase domain-containing protein</fullName>
    </recommendedName>
</protein>
<evidence type="ECO:0000259" key="2">
    <source>
        <dbReference type="Pfam" id="PF01636"/>
    </source>
</evidence>
<sequence length="314" mass="36137">MQALPTGEAQEPSTPALGIASDTIGKSHRSNMRYFEKISKRSEPSSESESNWFGRYLTLAAIRLLRPFRPCNGHVLFLTSKFCVKYSTTTHLCEVAAMKWVAGNTSVPVPKVYYSFERKGVTYIVMERIDGEVIARNWHQRSDDSKAALLLQLRNMFAEMRAVPPPHEGIIAAADLKKLHDYRISPGPSHSPNEGFGPFLNSKDFHLFLRGGIKGPTDNIDVQQLVTMHEDHEYATCFTHGDLSSFNILIRDGRIVGIIDWEMAGWLPDYWEYTSAWNVNPYNEFWREEIDKFLDSYPKELEMERLRRRYFGDF</sequence>
<evidence type="ECO:0000313" key="4">
    <source>
        <dbReference type="Proteomes" id="UP000698800"/>
    </source>
</evidence>
<dbReference type="AlphaFoldDB" id="A0A9P8I896"/>
<comment type="caution">
    <text evidence="3">The sequence shown here is derived from an EMBL/GenBank/DDBJ whole genome shotgun (WGS) entry which is preliminary data.</text>
</comment>
<dbReference type="Gene3D" id="3.90.1200.10">
    <property type="match status" value="1"/>
</dbReference>
<dbReference type="InterPro" id="IPR002575">
    <property type="entry name" value="Aminoglycoside_PTrfase"/>
</dbReference>
<dbReference type="InterPro" id="IPR051678">
    <property type="entry name" value="AGP_Transferase"/>
</dbReference>
<name>A0A9P8I896_9PEZI</name>
<dbReference type="EMBL" id="JAGHQL010000053">
    <property type="protein sequence ID" value="KAH0542453.1"/>
    <property type="molecule type" value="Genomic_DNA"/>
</dbReference>
<dbReference type="Pfam" id="PF01636">
    <property type="entry name" value="APH"/>
    <property type="match status" value="1"/>
</dbReference>
<evidence type="ECO:0000256" key="1">
    <source>
        <dbReference type="SAM" id="MobiDB-lite"/>
    </source>
</evidence>
<dbReference type="InterPro" id="IPR011009">
    <property type="entry name" value="Kinase-like_dom_sf"/>
</dbReference>
<dbReference type="CDD" id="cd05120">
    <property type="entry name" value="APH_ChoK_like"/>
    <property type="match status" value="1"/>
</dbReference>
<reference evidence="3" key="1">
    <citation type="submission" date="2021-03" db="EMBL/GenBank/DDBJ databases">
        <title>Comparative genomics and phylogenomic investigation of the class Geoglossomycetes provide insights into ecological specialization and systematics.</title>
        <authorList>
            <person name="Melie T."/>
            <person name="Pirro S."/>
            <person name="Miller A.N."/>
            <person name="Quandt A."/>
        </authorList>
    </citation>
    <scope>NUCLEOTIDE SEQUENCE</scope>
    <source>
        <strain evidence="3">GBOQ0MN5Z8</strain>
    </source>
</reference>
<evidence type="ECO:0000313" key="3">
    <source>
        <dbReference type="EMBL" id="KAH0542453.1"/>
    </source>
</evidence>
<gene>
    <name evidence="3" type="ORF">FGG08_003124</name>
</gene>
<dbReference type="Proteomes" id="UP000698800">
    <property type="component" value="Unassembled WGS sequence"/>
</dbReference>
<dbReference type="PANTHER" id="PTHR21310">
    <property type="entry name" value="AMINOGLYCOSIDE PHOSPHOTRANSFERASE-RELATED-RELATED"/>
    <property type="match status" value="1"/>
</dbReference>